<dbReference type="GO" id="GO:0005743">
    <property type="term" value="C:mitochondrial inner membrane"/>
    <property type="evidence" value="ECO:0007669"/>
    <property type="project" value="TreeGrafter"/>
</dbReference>
<evidence type="ECO:0000256" key="6">
    <source>
        <dbReference type="ARBA" id="ARBA00022989"/>
    </source>
</evidence>
<keyword evidence="3 8" id="KW-0812">Transmembrane</keyword>
<dbReference type="EMBL" id="BLQM01000077">
    <property type="protein sequence ID" value="GMH60246.1"/>
    <property type="molecule type" value="Genomic_DNA"/>
</dbReference>
<feature type="transmembrane region" description="Helical" evidence="8">
    <location>
        <begin position="396"/>
        <end position="419"/>
    </location>
</feature>
<dbReference type="Proteomes" id="UP001162640">
    <property type="component" value="Unassembled WGS sequence"/>
</dbReference>
<dbReference type="SUPFAM" id="SSF90123">
    <property type="entry name" value="ABC transporter transmembrane region"/>
    <property type="match status" value="2"/>
</dbReference>
<sequence length="1414" mass="152701">MVYKTVNKDDHPEINLVEMRKKGAAVVPETAEEKLVPIGFRDLFRYASAYDMTIFWIGIFGTALAGATLPGINVVFGEVTDAISSPANMGEMVNKAVMNMVYLSLFGFFSFFMAYYCIAKAAARIANGWRIQYLQAVLRQDASFFDGQDQGSVAMTLADGAMDIQAGLSDKFAAASQGVFQLIAGFAIAFYYGPLLSLVVFAISPLLVVTTYGMTTYGSEDGIYGKEAYEAAANIATETFSNIRTVCALNAETTQSKKYTSKLKSSEQAAIKQSTGIAFWTGALFLVMFGMYGFGFWYGSKLIADSTIDALKAHPIPIDPANSTALYDKNYHKHYQVISDYCGQYAGNTEALSNCACAIPWTTFDYVSLDCGCGWGVDPDSILGISDTCFTGGKTMLVFFSILVGAFGLGTTGPFAKAIGEARVAGRKMQYVIDRVPEINITLTAGKKTFDKVEGEIKLENVHFQYETKEGEPQKVFSGVNLTIKPGQTVALVGESGCGKSTIARLVQRFYDPTEGSIKLDGVDLKDISLKNLRSHIGVVSQEALLFDTSIIENIRFGKPGASDEECISAAKNANAHEFISSFPEGYQTTVGLRGGKLSGGEKQRVAIARALLRNPPILVLDEATSALDNISEQVVQKALDKLIEEKDAKRTTIVIAHRLTTVRNADVIVVLGNPKGTSVTNGSVIMESGSHDELMKKKDGLYQALVAMGGGEDGQGEITRSSSVGRASSATGKSEISVKLVSDVPADAATDDDIEAAEQGMCGGMCGGGKKKAKKDEPEKYVLPKNRIWEYSRKEWPLMAFGAINSIGKGMVFPAIAIAFSEMIVTWYEKDTDVLMEDATYWSYGLYLGGVLCLITEVLQKSIFETVGERLTTRLRGDLFRSIMRQDIAYFEDEKNSVTALNSRLSTDVKLVRLVTGQALAANLEACASLATGLAIAFLASWEMCLVMFAMVPLLSLGEYLQWVAIQGTDSKIKGEMDKSSEKLNETVGGIREVQAYALEGRVQAEIEDRIMTTIIAESNKEAVTKGTMMGMIQIVQFGVYALAFYIGGKFIDDGRITADDFFMALFGMAFAGSGMGQAAIFMGDAAKAALAVEAIFTTIDKEPEIGSEPWKKSGIASLEDGSVIERGIKAPVSDFNGNITLKDVNFAYPTRQGQKIFNRLSLDIPAGKSVALVGSSGSGKSTVIGLVERFYDPSSYDEKMDDKGIITHVKTEEAAENMGSNGVVSISGEGVKNQDLRYLRSNIGLVGQQPILFNDTVFENIAIGKAGATQAEVEDAAKIANAHNFVTESLANGYQTNVGLAGGKLSGGQRQRIAIARALISKPNILLLDEATAALDNESEKIVQESIDKLLEEKSMRTTVIIAHRLSTIRNCDIICVVNNDGDGSVIAEKGSHEELMKKGGKYKKLLDAYKE</sequence>
<dbReference type="Gene3D" id="3.40.50.300">
    <property type="entry name" value="P-loop containing nucleotide triphosphate hydrolases"/>
    <property type="match status" value="2"/>
</dbReference>
<dbReference type="SMART" id="SM00382">
    <property type="entry name" value="AAA"/>
    <property type="match status" value="2"/>
</dbReference>
<name>A0A9W6ZV79_9STRA</name>
<keyword evidence="7 8" id="KW-0472">Membrane</keyword>
<comment type="subcellular location">
    <subcellularLocation>
        <location evidence="1">Membrane</location>
        <topology evidence="1">Multi-pass membrane protein</topology>
    </subcellularLocation>
</comment>
<dbReference type="InterPro" id="IPR039421">
    <property type="entry name" value="Type_1_exporter"/>
</dbReference>
<dbReference type="InterPro" id="IPR011527">
    <property type="entry name" value="ABC1_TM_dom"/>
</dbReference>
<dbReference type="GO" id="GO:0016887">
    <property type="term" value="F:ATP hydrolysis activity"/>
    <property type="evidence" value="ECO:0007669"/>
    <property type="project" value="InterPro"/>
</dbReference>
<comment type="caution">
    <text evidence="11">The sequence shown here is derived from an EMBL/GenBank/DDBJ whole genome shotgun (WGS) entry which is preliminary data.</text>
</comment>
<evidence type="ECO:0000256" key="3">
    <source>
        <dbReference type="ARBA" id="ARBA00022692"/>
    </source>
</evidence>
<dbReference type="Gene3D" id="1.20.1560.10">
    <property type="entry name" value="ABC transporter type 1, transmembrane domain"/>
    <property type="match status" value="3"/>
</dbReference>
<proteinExistence type="predicted"/>
<dbReference type="InterPro" id="IPR003593">
    <property type="entry name" value="AAA+_ATPase"/>
</dbReference>
<evidence type="ECO:0000256" key="1">
    <source>
        <dbReference type="ARBA" id="ARBA00004141"/>
    </source>
</evidence>
<organism evidence="11 12">
    <name type="scientific">Triparma laevis f. inornata</name>
    <dbReference type="NCBI Taxonomy" id="1714386"/>
    <lineage>
        <taxon>Eukaryota</taxon>
        <taxon>Sar</taxon>
        <taxon>Stramenopiles</taxon>
        <taxon>Ochrophyta</taxon>
        <taxon>Bolidophyceae</taxon>
        <taxon>Parmales</taxon>
        <taxon>Triparmaceae</taxon>
        <taxon>Triparma</taxon>
    </lineage>
</organism>
<feature type="transmembrane region" description="Helical" evidence="8">
    <location>
        <begin position="797"/>
        <end position="822"/>
    </location>
</feature>
<dbReference type="CDD" id="cd03249">
    <property type="entry name" value="ABC_MTABC3_MDL1_MDL2"/>
    <property type="match status" value="1"/>
</dbReference>
<dbReference type="SUPFAM" id="SSF52540">
    <property type="entry name" value="P-loop containing nucleoside triphosphate hydrolases"/>
    <property type="match status" value="2"/>
</dbReference>
<evidence type="ECO:0000259" key="10">
    <source>
        <dbReference type="PROSITE" id="PS50929"/>
    </source>
</evidence>
<dbReference type="InterPro" id="IPR003439">
    <property type="entry name" value="ABC_transporter-like_ATP-bd"/>
</dbReference>
<dbReference type="InterPro" id="IPR027417">
    <property type="entry name" value="P-loop_NTPase"/>
</dbReference>
<accession>A0A9W6ZV79</accession>
<dbReference type="PROSITE" id="PS50893">
    <property type="entry name" value="ABC_TRANSPORTER_2"/>
    <property type="match status" value="2"/>
</dbReference>
<dbReference type="GO" id="GO:0015421">
    <property type="term" value="F:ABC-type oligopeptide transporter activity"/>
    <property type="evidence" value="ECO:0007669"/>
    <property type="project" value="TreeGrafter"/>
</dbReference>
<dbReference type="PROSITE" id="PS00211">
    <property type="entry name" value="ABC_TRANSPORTER_1"/>
    <property type="match status" value="2"/>
</dbReference>
<dbReference type="PANTHER" id="PTHR43394:SF18">
    <property type="entry name" value="ABC TRANSPORTER B FAMILY MEMBER 11-LIKE"/>
    <property type="match status" value="1"/>
</dbReference>
<dbReference type="Pfam" id="PF00005">
    <property type="entry name" value="ABC_tran"/>
    <property type="match status" value="2"/>
</dbReference>
<feature type="transmembrane region" description="Helical" evidence="8">
    <location>
        <begin position="96"/>
        <end position="118"/>
    </location>
</feature>
<dbReference type="InterPro" id="IPR036640">
    <property type="entry name" value="ABC1_TM_sf"/>
</dbReference>
<dbReference type="Pfam" id="PF00664">
    <property type="entry name" value="ABC_membrane"/>
    <property type="match status" value="2"/>
</dbReference>
<keyword evidence="2" id="KW-0813">Transport</keyword>
<feature type="domain" description="ABC transmembrane type-1" evidence="10">
    <location>
        <begin position="56"/>
        <end position="310"/>
    </location>
</feature>
<dbReference type="PROSITE" id="PS50929">
    <property type="entry name" value="ABC_TM1F"/>
    <property type="match status" value="2"/>
</dbReference>
<evidence type="ECO:0000313" key="11">
    <source>
        <dbReference type="EMBL" id="GMH60246.1"/>
    </source>
</evidence>
<dbReference type="GO" id="GO:0090374">
    <property type="term" value="P:oligopeptide export from mitochondrion"/>
    <property type="evidence" value="ECO:0007669"/>
    <property type="project" value="TreeGrafter"/>
</dbReference>
<dbReference type="GO" id="GO:0005524">
    <property type="term" value="F:ATP binding"/>
    <property type="evidence" value="ECO:0007669"/>
    <property type="project" value="UniProtKB-KW"/>
</dbReference>
<feature type="domain" description="ABC transporter" evidence="9">
    <location>
        <begin position="1141"/>
        <end position="1411"/>
    </location>
</feature>
<protein>
    <submittedName>
        <fullName evidence="11">Uncharacterized protein</fullName>
    </submittedName>
</protein>
<feature type="transmembrane region" description="Helical" evidence="8">
    <location>
        <begin position="1063"/>
        <end position="1083"/>
    </location>
</feature>
<evidence type="ECO:0000256" key="7">
    <source>
        <dbReference type="ARBA" id="ARBA00023136"/>
    </source>
</evidence>
<keyword evidence="6 8" id="KW-1133">Transmembrane helix</keyword>
<dbReference type="FunFam" id="3.40.50.300:FF:000836">
    <property type="entry name" value="ABC transporter B family member 25"/>
    <property type="match status" value="2"/>
</dbReference>
<feature type="transmembrane region" description="Helical" evidence="8">
    <location>
        <begin position="54"/>
        <end position="76"/>
    </location>
</feature>
<dbReference type="CDD" id="cd18578">
    <property type="entry name" value="ABC_6TM_Pgp_ABCB1_D2_like"/>
    <property type="match status" value="1"/>
</dbReference>
<evidence type="ECO:0000256" key="8">
    <source>
        <dbReference type="SAM" id="Phobius"/>
    </source>
</evidence>
<evidence type="ECO:0000256" key="2">
    <source>
        <dbReference type="ARBA" id="ARBA00022448"/>
    </source>
</evidence>
<evidence type="ECO:0000259" key="9">
    <source>
        <dbReference type="PROSITE" id="PS50893"/>
    </source>
</evidence>
<keyword evidence="4" id="KW-0547">Nucleotide-binding</keyword>
<evidence type="ECO:0000256" key="4">
    <source>
        <dbReference type="ARBA" id="ARBA00022741"/>
    </source>
</evidence>
<dbReference type="PANTHER" id="PTHR43394">
    <property type="entry name" value="ATP-DEPENDENT PERMEASE MDL1, MITOCHONDRIAL"/>
    <property type="match status" value="1"/>
</dbReference>
<feature type="transmembrane region" description="Helical" evidence="8">
    <location>
        <begin position="277"/>
        <end position="298"/>
    </location>
</feature>
<keyword evidence="5" id="KW-0067">ATP-binding</keyword>
<evidence type="ECO:0000313" key="12">
    <source>
        <dbReference type="Proteomes" id="UP001162640"/>
    </source>
</evidence>
<dbReference type="InterPro" id="IPR017871">
    <property type="entry name" value="ABC_transporter-like_CS"/>
</dbReference>
<evidence type="ECO:0000256" key="5">
    <source>
        <dbReference type="ARBA" id="ARBA00022840"/>
    </source>
</evidence>
<feature type="transmembrane region" description="Helical" evidence="8">
    <location>
        <begin position="1030"/>
        <end position="1048"/>
    </location>
</feature>
<dbReference type="CDD" id="cd18577">
    <property type="entry name" value="ABC_6TM_Pgp_ABCB1_D1_like"/>
    <property type="match status" value="1"/>
</dbReference>
<feature type="domain" description="ABC transporter" evidence="9">
    <location>
        <begin position="457"/>
        <end position="708"/>
    </location>
</feature>
<gene>
    <name evidence="11" type="ORF">TL16_g03008</name>
</gene>
<reference evidence="12" key="1">
    <citation type="journal article" date="2023" name="Commun. Biol.">
        <title>Genome analysis of Parmales, the sister group of diatoms, reveals the evolutionary specialization of diatoms from phago-mixotrophs to photoautotrophs.</title>
        <authorList>
            <person name="Ban H."/>
            <person name="Sato S."/>
            <person name="Yoshikawa S."/>
            <person name="Yamada K."/>
            <person name="Nakamura Y."/>
            <person name="Ichinomiya M."/>
            <person name="Sato N."/>
            <person name="Blanc-Mathieu R."/>
            <person name="Endo H."/>
            <person name="Kuwata A."/>
            <person name="Ogata H."/>
        </authorList>
    </citation>
    <scope>NUCLEOTIDE SEQUENCE [LARGE SCALE GENOMIC DNA]</scope>
</reference>
<feature type="domain" description="ABC transmembrane type-1" evidence="10">
    <location>
        <begin position="807"/>
        <end position="1089"/>
    </location>
</feature>